<dbReference type="Proteomes" id="UP000327179">
    <property type="component" value="Chromosome"/>
</dbReference>
<dbReference type="SUPFAM" id="SSF56112">
    <property type="entry name" value="Protein kinase-like (PK-like)"/>
    <property type="match status" value="1"/>
</dbReference>
<evidence type="ECO:0000313" key="3">
    <source>
        <dbReference type="Proteomes" id="UP000327179"/>
    </source>
</evidence>
<feature type="domain" description="Protein kinase" evidence="1">
    <location>
        <begin position="6"/>
        <end position="231"/>
    </location>
</feature>
<keyword evidence="2" id="KW-0808">Transferase</keyword>
<dbReference type="Pfam" id="PF06293">
    <property type="entry name" value="Kdo"/>
    <property type="match status" value="1"/>
</dbReference>
<organism evidence="2 3">
    <name type="scientific">Metapseudomonas lalkuanensis</name>
    <dbReference type="NCBI Taxonomy" id="2604832"/>
    <lineage>
        <taxon>Bacteria</taxon>
        <taxon>Pseudomonadati</taxon>
        <taxon>Pseudomonadota</taxon>
        <taxon>Gammaproteobacteria</taxon>
        <taxon>Pseudomonadales</taxon>
        <taxon>Pseudomonadaceae</taxon>
        <taxon>Metapseudomonas</taxon>
    </lineage>
</organism>
<dbReference type="GO" id="GO:0005524">
    <property type="term" value="F:ATP binding"/>
    <property type="evidence" value="ECO:0007669"/>
    <property type="project" value="InterPro"/>
</dbReference>
<dbReference type="RefSeq" id="WP_151132726.1">
    <property type="nucleotide sequence ID" value="NZ_CP043311.1"/>
</dbReference>
<reference evidence="2 3" key="1">
    <citation type="submission" date="2019-08" db="EMBL/GenBank/DDBJ databases">
        <title>Whole-genome Sequencing of e-waste polymer degrading bacterium Pseudomonas sp. strain PE08.</title>
        <authorList>
            <person name="Kirdat K."/>
            <person name="Debbarma P."/>
            <person name="Narawade N."/>
            <person name="Suyal D."/>
            <person name="Thorat V."/>
            <person name="Shouche Y."/>
            <person name="Goel R."/>
            <person name="Yadav A."/>
        </authorList>
    </citation>
    <scope>NUCLEOTIDE SEQUENCE [LARGE SCALE GENOMIC DNA]</scope>
    <source>
        <strain evidence="2 3">PE08</strain>
    </source>
</reference>
<evidence type="ECO:0000259" key="1">
    <source>
        <dbReference type="PROSITE" id="PS50011"/>
    </source>
</evidence>
<name>A0A5J6QHG1_9GAMM</name>
<dbReference type="PIRSF" id="PIRSF026326">
    <property type="entry name" value="InaA"/>
    <property type="match status" value="1"/>
</dbReference>
<evidence type="ECO:0000313" key="2">
    <source>
        <dbReference type="EMBL" id="QEY62188.1"/>
    </source>
</evidence>
<dbReference type="InterPro" id="IPR027023">
    <property type="entry name" value="Put_LipoPS_kinase_InaA"/>
</dbReference>
<proteinExistence type="predicted"/>
<dbReference type="AlphaFoldDB" id="A0A5J6QHG1"/>
<dbReference type="InterPro" id="IPR011009">
    <property type="entry name" value="Kinase-like_dom_sf"/>
</dbReference>
<dbReference type="InterPro" id="IPR000719">
    <property type="entry name" value="Prot_kinase_dom"/>
</dbReference>
<dbReference type="KEGG" id="plal:FXN65_08920"/>
<protein>
    <submittedName>
        <fullName evidence="2">Phosphotransferase</fullName>
    </submittedName>
</protein>
<dbReference type="EMBL" id="CP043311">
    <property type="protein sequence ID" value="QEY62188.1"/>
    <property type="molecule type" value="Genomic_DNA"/>
</dbReference>
<dbReference type="PROSITE" id="PS50011">
    <property type="entry name" value="PROTEIN_KINASE_DOM"/>
    <property type="match status" value="1"/>
</dbReference>
<sequence>MNTQWFRHDNGASEGSFDKWWDTYGEWFDSQDQLLSGESGIQRLHGPDGQVLYSKRQINHFHRDLVHPFGEPTILHEMKVLQALAQLGIRVPKVVFSAARKTDTEWQALLVTESLDGFISLEEWYAQPEAADLRQQMIQQLANTIGRMHRAGWEHGRLYPKNIFVKVSGERDRKVEIALLGLAKSNHRLTAYSASKHDFELFKQHRKPMPDEDWKAFATAYRDVMESDYVP</sequence>
<dbReference type="GO" id="GO:0004672">
    <property type="term" value="F:protein kinase activity"/>
    <property type="evidence" value="ECO:0007669"/>
    <property type="project" value="InterPro"/>
</dbReference>
<dbReference type="Gene3D" id="1.10.510.10">
    <property type="entry name" value="Transferase(Phosphotransferase) domain 1"/>
    <property type="match status" value="1"/>
</dbReference>
<accession>A0A5J6QHG1</accession>
<keyword evidence="3" id="KW-1185">Reference proteome</keyword>
<gene>
    <name evidence="2" type="ORF">FXN65_08920</name>
</gene>